<dbReference type="EC" id="6.3.5.4" evidence="3"/>
<dbReference type="PANTHER" id="PTHR43284">
    <property type="entry name" value="ASPARAGINE SYNTHETASE (GLUTAMINE-HYDROLYZING)"/>
    <property type="match status" value="1"/>
</dbReference>
<protein>
    <recommendedName>
        <fullName evidence="3">asparagine synthase (glutamine-hydrolyzing)</fullName>
        <ecNumber evidence="3">6.3.5.4</ecNumber>
    </recommendedName>
</protein>
<comment type="catalytic activity">
    <reaction evidence="7">
        <text>L-aspartate + L-glutamine + ATP + H2O = L-asparagine + L-glutamate + AMP + diphosphate + H(+)</text>
        <dbReference type="Rhea" id="RHEA:12228"/>
        <dbReference type="ChEBI" id="CHEBI:15377"/>
        <dbReference type="ChEBI" id="CHEBI:15378"/>
        <dbReference type="ChEBI" id="CHEBI:29985"/>
        <dbReference type="ChEBI" id="CHEBI:29991"/>
        <dbReference type="ChEBI" id="CHEBI:30616"/>
        <dbReference type="ChEBI" id="CHEBI:33019"/>
        <dbReference type="ChEBI" id="CHEBI:58048"/>
        <dbReference type="ChEBI" id="CHEBI:58359"/>
        <dbReference type="ChEBI" id="CHEBI:456215"/>
        <dbReference type="EC" id="6.3.5.4"/>
    </reaction>
</comment>
<dbReference type="EMBL" id="JBHSDC010000003">
    <property type="protein sequence ID" value="MFC4231043.1"/>
    <property type="molecule type" value="Genomic_DNA"/>
</dbReference>
<evidence type="ECO:0000256" key="1">
    <source>
        <dbReference type="ARBA" id="ARBA00005187"/>
    </source>
</evidence>
<comment type="pathway">
    <text evidence="1">Amino-acid biosynthesis; L-asparagine biosynthesis; L-asparagine from L-aspartate (L-Gln route): step 1/1.</text>
</comment>
<dbReference type="SUPFAM" id="SSF52402">
    <property type="entry name" value="Adenine nucleotide alpha hydrolases-like"/>
    <property type="match status" value="1"/>
</dbReference>
<proteinExistence type="inferred from homology"/>
<keyword evidence="10" id="KW-1185">Reference proteome</keyword>
<keyword evidence="4" id="KW-0547">Nucleotide-binding</keyword>
<dbReference type="InterPro" id="IPR014729">
    <property type="entry name" value="Rossmann-like_a/b/a_fold"/>
</dbReference>
<dbReference type="Proteomes" id="UP001595906">
    <property type="component" value="Unassembled WGS sequence"/>
</dbReference>
<dbReference type="InterPro" id="IPR006426">
    <property type="entry name" value="Asn_synth_AEB"/>
</dbReference>
<dbReference type="NCBIfam" id="TIGR01536">
    <property type="entry name" value="asn_synth_AEB"/>
    <property type="match status" value="1"/>
</dbReference>
<accession>A0ABV8PSC7</accession>
<comment type="similarity">
    <text evidence="2">Belongs to the asparagine synthetase family.</text>
</comment>
<evidence type="ECO:0000313" key="9">
    <source>
        <dbReference type="EMBL" id="MFC4231043.1"/>
    </source>
</evidence>
<keyword evidence="5" id="KW-0067">ATP-binding</keyword>
<dbReference type="PROSITE" id="PS51278">
    <property type="entry name" value="GATASE_TYPE_2"/>
    <property type="match status" value="1"/>
</dbReference>
<reference evidence="10" key="1">
    <citation type="journal article" date="2019" name="Int. J. Syst. Evol. Microbiol.">
        <title>The Global Catalogue of Microorganisms (GCM) 10K type strain sequencing project: providing services to taxonomists for standard genome sequencing and annotation.</title>
        <authorList>
            <consortium name="The Broad Institute Genomics Platform"/>
            <consortium name="The Broad Institute Genome Sequencing Center for Infectious Disease"/>
            <person name="Wu L."/>
            <person name="Ma J."/>
        </authorList>
    </citation>
    <scope>NUCLEOTIDE SEQUENCE [LARGE SCALE GENOMIC DNA]</scope>
    <source>
        <strain evidence="10">CECT 8010</strain>
    </source>
</reference>
<evidence type="ECO:0000256" key="7">
    <source>
        <dbReference type="ARBA" id="ARBA00048741"/>
    </source>
</evidence>
<keyword evidence="6" id="KW-0315">Glutamine amidotransferase</keyword>
<sequence length="627" mass="72415">MCGIAGIISPYAPLVTLQQVQLMINTLQHRGPNGEGQWQSDDNTVAFGHRRLSIIDLSNNAAQPLHYLHYTIIFNGEIYNYIELKNELQQQGYTFSTNSDTEVIPAAYDCWGKDCYHHFDGMFAFAIYNNNTKEVFIARDRFGEKPLYYHAQYQQRGKFERFVFASEMKALWALGVPKDLNGTMALNYITLGYLQNPIKKTQTFYSHILSLPPGHCLSIQPTLGKVQMKRWYKTENSEQQIVKGEKETIEKFADLFATSVNRRLRSDVAVGTSLSGGLDSSSIVAAIMQLQTSNPIAIRSNLQTFSAIFPGFEKDESAYSKIVVDQFHLQQHTVTPTENDWIEHWQKLMYHQEEPLQSSSVFTQFMVYKLAKEKGVTVLLDGQGADEILGGYKKYTHWFLQALLKKDYSSFKREKQLLQQHQFLESWGIKNYAAAYLPEKTAKKLQQKAINQQLHHAHLNQDFYTKYYNDDTLQKPVIHTLEDMLRYNTFTIGLEELLRYADRNSMAHGREVRLPFLSHQLVEFIFSLPSSYKIQNGFTKWVLRQSMVNTLPDSIVWRTNKIGYEPPQQQWLQDKTIQGMVRDSKKILVEKNVLQPSVLKQAIQPQAAHSANNFDWRYLCAAELFTK</sequence>
<feature type="domain" description="Glutamine amidotransferase type-2" evidence="8">
    <location>
        <begin position="2"/>
        <end position="222"/>
    </location>
</feature>
<dbReference type="SUPFAM" id="SSF56235">
    <property type="entry name" value="N-terminal nucleophile aminohydrolases (Ntn hydrolases)"/>
    <property type="match status" value="1"/>
</dbReference>
<dbReference type="PIRSF" id="PIRSF001589">
    <property type="entry name" value="Asn_synthetase_glu-h"/>
    <property type="match status" value="1"/>
</dbReference>
<dbReference type="Gene3D" id="3.40.50.620">
    <property type="entry name" value="HUPs"/>
    <property type="match status" value="1"/>
</dbReference>
<dbReference type="InterPro" id="IPR033738">
    <property type="entry name" value="AsnB_N"/>
</dbReference>
<evidence type="ECO:0000256" key="2">
    <source>
        <dbReference type="ARBA" id="ARBA00005752"/>
    </source>
</evidence>
<dbReference type="PANTHER" id="PTHR43284:SF1">
    <property type="entry name" value="ASPARAGINE SYNTHETASE"/>
    <property type="match status" value="1"/>
</dbReference>
<gene>
    <name evidence="9" type="primary">asnB</name>
    <name evidence="9" type="ORF">ACFOW1_04020</name>
</gene>
<dbReference type="GO" id="GO:0004066">
    <property type="term" value="F:asparagine synthase (glutamine-hydrolyzing) activity"/>
    <property type="evidence" value="ECO:0007669"/>
    <property type="project" value="UniProtKB-EC"/>
</dbReference>
<dbReference type="Gene3D" id="3.60.20.10">
    <property type="entry name" value="Glutamine Phosphoribosylpyrophosphate, subunit 1, domain 1"/>
    <property type="match status" value="1"/>
</dbReference>
<dbReference type="CDD" id="cd01991">
    <property type="entry name" value="Asn_synthase_B_C"/>
    <property type="match status" value="1"/>
</dbReference>
<comment type="caution">
    <text evidence="9">The sequence shown here is derived from an EMBL/GenBank/DDBJ whole genome shotgun (WGS) entry which is preliminary data.</text>
</comment>
<evidence type="ECO:0000256" key="3">
    <source>
        <dbReference type="ARBA" id="ARBA00012737"/>
    </source>
</evidence>
<evidence type="ECO:0000256" key="4">
    <source>
        <dbReference type="ARBA" id="ARBA00022741"/>
    </source>
</evidence>
<evidence type="ECO:0000256" key="5">
    <source>
        <dbReference type="ARBA" id="ARBA00022840"/>
    </source>
</evidence>
<keyword evidence="9" id="KW-0436">Ligase</keyword>
<dbReference type="Pfam" id="PF00733">
    <property type="entry name" value="Asn_synthase"/>
    <property type="match status" value="1"/>
</dbReference>
<evidence type="ECO:0000313" key="10">
    <source>
        <dbReference type="Proteomes" id="UP001595906"/>
    </source>
</evidence>
<dbReference type="InterPro" id="IPR051786">
    <property type="entry name" value="ASN_synthetase/amidase"/>
</dbReference>
<dbReference type="CDD" id="cd00712">
    <property type="entry name" value="AsnB"/>
    <property type="match status" value="1"/>
</dbReference>
<evidence type="ECO:0000259" key="8">
    <source>
        <dbReference type="PROSITE" id="PS51278"/>
    </source>
</evidence>
<name>A0ABV8PSC7_9BACT</name>
<dbReference type="RefSeq" id="WP_379012430.1">
    <property type="nucleotide sequence ID" value="NZ_JBHSDC010000003.1"/>
</dbReference>
<dbReference type="InterPro" id="IPR017932">
    <property type="entry name" value="GATase_2_dom"/>
</dbReference>
<dbReference type="Pfam" id="PF13537">
    <property type="entry name" value="GATase_7"/>
    <property type="match status" value="1"/>
</dbReference>
<dbReference type="InterPro" id="IPR029055">
    <property type="entry name" value="Ntn_hydrolases_N"/>
</dbReference>
<organism evidence="9 10">
    <name type="scientific">Parasediminibacterium paludis</name>
    <dbReference type="NCBI Taxonomy" id="908966"/>
    <lineage>
        <taxon>Bacteria</taxon>
        <taxon>Pseudomonadati</taxon>
        <taxon>Bacteroidota</taxon>
        <taxon>Chitinophagia</taxon>
        <taxon>Chitinophagales</taxon>
        <taxon>Chitinophagaceae</taxon>
        <taxon>Parasediminibacterium</taxon>
    </lineage>
</organism>
<dbReference type="InterPro" id="IPR001962">
    <property type="entry name" value="Asn_synthase"/>
</dbReference>
<evidence type="ECO:0000256" key="6">
    <source>
        <dbReference type="ARBA" id="ARBA00022962"/>
    </source>
</evidence>